<comment type="catalytic activity">
    <reaction evidence="14">
        <text>(R)-5-phosphomevalonate + ATP = (R)-5-diphosphomevalonate + ADP</text>
        <dbReference type="Rhea" id="RHEA:16341"/>
        <dbReference type="ChEBI" id="CHEBI:30616"/>
        <dbReference type="ChEBI" id="CHEBI:57557"/>
        <dbReference type="ChEBI" id="CHEBI:58146"/>
        <dbReference type="ChEBI" id="CHEBI:456216"/>
        <dbReference type="EC" id="2.7.4.2"/>
    </reaction>
    <physiologicalReaction direction="left-to-right" evidence="14">
        <dbReference type="Rhea" id="RHEA:16342"/>
    </physiologicalReaction>
</comment>
<dbReference type="InterPro" id="IPR006204">
    <property type="entry name" value="GHMP_kinase_N_dom"/>
</dbReference>
<evidence type="ECO:0000259" key="16">
    <source>
        <dbReference type="Pfam" id="PF00288"/>
    </source>
</evidence>
<evidence type="ECO:0000256" key="6">
    <source>
        <dbReference type="ARBA" id="ARBA00022741"/>
    </source>
</evidence>
<evidence type="ECO:0000259" key="17">
    <source>
        <dbReference type="Pfam" id="PF08544"/>
    </source>
</evidence>
<dbReference type="GeneID" id="71991036"/>
<dbReference type="PANTHER" id="PTHR31814:SF2">
    <property type="entry name" value="PHOSPHOMEVALONATE KINASE"/>
    <property type="match status" value="1"/>
</dbReference>
<dbReference type="KEGG" id="ffu:CLAFUR5_11158"/>
<dbReference type="SUPFAM" id="SSF55060">
    <property type="entry name" value="GHMP Kinase, C-terminal domain"/>
    <property type="match status" value="1"/>
</dbReference>
<dbReference type="RefSeq" id="XP_047765571.1">
    <property type="nucleotide sequence ID" value="XM_047910306.1"/>
</dbReference>
<keyword evidence="8" id="KW-0067">ATP-binding</keyword>
<reference evidence="18" key="1">
    <citation type="submission" date="2021-12" db="EMBL/GenBank/DDBJ databases">
        <authorList>
            <person name="Zaccaron A."/>
            <person name="Stergiopoulos I."/>
        </authorList>
    </citation>
    <scope>NUCLEOTIDE SEQUENCE</scope>
    <source>
        <strain evidence="18">Race5_Kim</strain>
    </source>
</reference>
<dbReference type="GO" id="GO:0006696">
    <property type="term" value="P:ergosterol biosynthetic process"/>
    <property type="evidence" value="ECO:0007669"/>
    <property type="project" value="TreeGrafter"/>
</dbReference>
<evidence type="ECO:0000256" key="14">
    <source>
        <dbReference type="ARBA" id="ARBA00029326"/>
    </source>
</evidence>
<sequence>MGSDAAVAISAPGKVLLAGGYLVLDRAHTGLVFGLDARIHVLIEDIPTSNGIVLNEITVRSPQFLDAVWEYGYRLSERDGGIEVTQLRVDADLNLNRNPFVETTLGYALSYITSLAGSGITPAAITILADNDYYSTPAEISGAGAVATTRFHNFSLPLSKAPKTGLGSSAALVTAVTAALLTYYLPRSKFDLKKDESKKRLHNLAQAAHCAAQGKVGSGFDVASAVYGTCLYRRFSPGLLSNHAEPGVPKFATELRDIVEENHHKIKWDTEIQKDVVKIPEGLRLVMCDVSCGSKTPGMVKQVLAWRKETVEEANAIWSDLDEANQTLAKALKAATEADGADKYKELKSAITRIRELIRLMSEKSGVPIEPPAQTKLLDACEKVPGVIGGVVPGAGGYDAISLLIDDNVDTVGRLEELFAGWQFESEEGGRGKVSMLGVREEMEGIKQEGVKSYHQWMKAFVDF</sequence>
<accession>A0A9Q8USX7</accession>
<evidence type="ECO:0000256" key="7">
    <source>
        <dbReference type="ARBA" id="ARBA00022777"/>
    </source>
</evidence>
<dbReference type="PIRSF" id="PIRSF017288">
    <property type="entry name" value="PMK_GHMP_euk"/>
    <property type="match status" value="1"/>
</dbReference>
<comment type="pathway">
    <text evidence="1 15">Isoprenoid biosynthesis; isopentenyl diphosphate biosynthesis via mevalonate pathway; isopentenyl diphosphate from (R)-mevalonate: step 2/3.</text>
</comment>
<keyword evidence="10" id="KW-0756">Sterol biosynthesis</keyword>
<evidence type="ECO:0000256" key="5">
    <source>
        <dbReference type="ARBA" id="ARBA00022679"/>
    </source>
</evidence>
<keyword evidence="13 15" id="KW-0753">Steroid metabolism</keyword>
<protein>
    <recommendedName>
        <fullName evidence="3 15">Phosphomevalonate kinase</fullName>
        <ecNumber evidence="3 15">2.7.4.2</ecNumber>
    </recommendedName>
</protein>
<dbReference type="GO" id="GO:0005777">
    <property type="term" value="C:peroxisome"/>
    <property type="evidence" value="ECO:0007669"/>
    <property type="project" value="TreeGrafter"/>
</dbReference>
<reference evidence="18" key="2">
    <citation type="journal article" date="2022" name="Microb. Genom.">
        <title>A chromosome-scale genome assembly of the tomato pathogen Cladosporium fulvum reveals a compartmentalized genome architecture and the presence of a dispensable chromosome.</title>
        <authorList>
            <person name="Zaccaron A.Z."/>
            <person name="Chen L.H."/>
            <person name="Samaras A."/>
            <person name="Stergiopoulos I."/>
        </authorList>
    </citation>
    <scope>NUCLEOTIDE SEQUENCE</scope>
    <source>
        <strain evidence="18">Race5_Kim</strain>
    </source>
</reference>
<evidence type="ECO:0000256" key="4">
    <source>
        <dbReference type="ARBA" id="ARBA00022516"/>
    </source>
</evidence>
<keyword evidence="7 15" id="KW-0418">Kinase</keyword>
<dbReference type="FunFam" id="3.30.70.890:FF:000018">
    <property type="entry name" value="Phosphomevalonate kinase"/>
    <property type="match status" value="1"/>
</dbReference>
<keyword evidence="9 15" id="KW-0752">Steroid biosynthesis</keyword>
<name>A0A9Q8USX7_PASFU</name>
<evidence type="ECO:0000256" key="2">
    <source>
        <dbReference type="ARBA" id="ARBA00006495"/>
    </source>
</evidence>
<evidence type="ECO:0000256" key="10">
    <source>
        <dbReference type="ARBA" id="ARBA00023011"/>
    </source>
</evidence>
<dbReference type="PANTHER" id="PTHR31814">
    <property type="match status" value="1"/>
</dbReference>
<dbReference type="InterPro" id="IPR036554">
    <property type="entry name" value="GHMP_kinase_C_sf"/>
</dbReference>
<dbReference type="AlphaFoldDB" id="A0A9Q8USX7"/>
<evidence type="ECO:0000256" key="13">
    <source>
        <dbReference type="ARBA" id="ARBA00023221"/>
    </source>
</evidence>
<evidence type="ECO:0000256" key="11">
    <source>
        <dbReference type="ARBA" id="ARBA00023098"/>
    </source>
</evidence>
<dbReference type="InterPro" id="IPR035102">
    <property type="entry name" value="Phosphomevalonate_kinase"/>
</dbReference>
<dbReference type="OrthoDB" id="10262935at2759"/>
<dbReference type="SUPFAM" id="SSF54211">
    <property type="entry name" value="Ribosomal protein S5 domain 2-like"/>
    <property type="match status" value="1"/>
</dbReference>
<evidence type="ECO:0000256" key="9">
    <source>
        <dbReference type="ARBA" id="ARBA00022955"/>
    </source>
</evidence>
<keyword evidence="19" id="KW-1185">Reference proteome</keyword>
<dbReference type="OMA" id="LVIHRTM"/>
<keyword evidence="11 15" id="KW-0443">Lipid metabolism</keyword>
<proteinExistence type="inferred from homology"/>
<keyword evidence="12" id="KW-1207">Sterol metabolism</keyword>
<dbReference type="GO" id="GO:0010142">
    <property type="term" value="P:farnesyl diphosphate biosynthetic process, mevalonate pathway"/>
    <property type="evidence" value="ECO:0007669"/>
    <property type="project" value="TreeGrafter"/>
</dbReference>
<dbReference type="Gene3D" id="3.30.230.10">
    <property type="match status" value="1"/>
</dbReference>
<dbReference type="Proteomes" id="UP000756132">
    <property type="component" value="Chromosome 8"/>
</dbReference>
<dbReference type="InterPro" id="IPR014721">
    <property type="entry name" value="Ribsml_uS5_D2-typ_fold_subgr"/>
</dbReference>
<keyword evidence="4 15" id="KW-0444">Lipid biosynthesis</keyword>
<keyword evidence="6" id="KW-0547">Nucleotide-binding</keyword>
<keyword evidence="5 15" id="KW-0808">Transferase</keyword>
<feature type="domain" description="GHMP kinase N-terminal" evidence="16">
    <location>
        <begin position="162"/>
        <end position="228"/>
    </location>
</feature>
<evidence type="ECO:0000256" key="1">
    <source>
        <dbReference type="ARBA" id="ARBA00005017"/>
    </source>
</evidence>
<dbReference type="Gene3D" id="3.30.70.890">
    <property type="entry name" value="GHMP kinase, C-terminal domain"/>
    <property type="match status" value="1"/>
</dbReference>
<dbReference type="EC" id="2.7.4.2" evidence="3 15"/>
<dbReference type="Pfam" id="PF08544">
    <property type="entry name" value="GHMP_kinases_C"/>
    <property type="match status" value="1"/>
</dbReference>
<dbReference type="InterPro" id="IPR013750">
    <property type="entry name" value="GHMP_kinase_C_dom"/>
</dbReference>
<dbReference type="EMBL" id="CP090170">
    <property type="protein sequence ID" value="UJO21205.1"/>
    <property type="molecule type" value="Genomic_DNA"/>
</dbReference>
<dbReference type="GO" id="GO:0005524">
    <property type="term" value="F:ATP binding"/>
    <property type="evidence" value="ECO:0007669"/>
    <property type="project" value="UniProtKB-UniRule"/>
</dbReference>
<comment type="similarity">
    <text evidence="2 15">Belongs to the GHMP kinase family. Mevalonate kinase subfamily.</text>
</comment>
<organism evidence="18 19">
    <name type="scientific">Passalora fulva</name>
    <name type="common">Tomato leaf mold</name>
    <name type="synonym">Cladosporium fulvum</name>
    <dbReference type="NCBI Taxonomy" id="5499"/>
    <lineage>
        <taxon>Eukaryota</taxon>
        <taxon>Fungi</taxon>
        <taxon>Dikarya</taxon>
        <taxon>Ascomycota</taxon>
        <taxon>Pezizomycotina</taxon>
        <taxon>Dothideomycetes</taxon>
        <taxon>Dothideomycetidae</taxon>
        <taxon>Mycosphaerellales</taxon>
        <taxon>Mycosphaerellaceae</taxon>
        <taxon>Fulvia</taxon>
    </lineage>
</organism>
<dbReference type="InterPro" id="IPR016005">
    <property type="entry name" value="Erg8"/>
</dbReference>
<evidence type="ECO:0000256" key="3">
    <source>
        <dbReference type="ARBA" id="ARBA00012958"/>
    </source>
</evidence>
<dbReference type="GO" id="GO:0019287">
    <property type="term" value="P:isopentenyl diphosphate biosynthetic process, mevalonate pathway"/>
    <property type="evidence" value="ECO:0007669"/>
    <property type="project" value="UniProtKB-UniRule"/>
</dbReference>
<evidence type="ECO:0000256" key="15">
    <source>
        <dbReference type="PIRNR" id="PIRNR017288"/>
    </source>
</evidence>
<gene>
    <name evidence="18" type="ORF">CLAFUR5_11158</name>
</gene>
<dbReference type="GO" id="GO:0004631">
    <property type="term" value="F:phosphomevalonate kinase activity"/>
    <property type="evidence" value="ECO:0007669"/>
    <property type="project" value="UniProtKB-UniRule"/>
</dbReference>
<feature type="domain" description="GHMP kinase C-terminal" evidence="17">
    <location>
        <begin position="350"/>
        <end position="407"/>
    </location>
</feature>
<dbReference type="Pfam" id="PF00288">
    <property type="entry name" value="GHMP_kinases_N"/>
    <property type="match status" value="1"/>
</dbReference>
<evidence type="ECO:0000256" key="12">
    <source>
        <dbReference type="ARBA" id="ARBA00023166"/>
    </source>
</evidence>
<evidence type="ECO:0000313" key="18">
    <source>
        <dbReference type="EMBL" id="UJO21205.1"/>
    </source>
</evidence>
<dbReference type="InterPro" id="IPR020568">
    <property type="entry name" value="Ribosomal_Su5_D2-typ_SF"/>
</dbReference>
<evidence type="ECO:0000313" key="19">
    <source>
        <dbReference type="Proteomes" id="UP000756132"/>
    </source>
</evidence>
<evidence type="ECO:0000256" key="8">
    <source>
        <dbReference type="ARBA" id="ARBA00022840"/>
    </source>
</evidence>